<dbReference type="EMBL" id="VMGK01000028">
    <property type="protein sequence ID" value="TSC92421.1"/>
    <property type="molecule type" value="Genomic_DNA"/>
</dbReference>
<dbReference type="AlphaFoldDB" id="A0A554LHT0"/>
<dbReference type="GO" id="GO:0005524">
    <property type="term" value="F:ATP binding"/>
    <property type="evidence" value="ECO:0007669"/>
    <property type="project" value="InterPro"/>
</dbReference>
<protein>
    <submittedName>
        <fullName evidence="1">Uncharacterized protein</fullName>
    </submittedName>
</protein>
<proteinExistence type="predicted"/>
<gene>
    <name evidence="1" type="ORF">CEN89_703</name>
</gene>
<evidence type="ECO:0000313" key="1">
    <source>
        <dbReference type="EMBL" id="TSC92421.1"/>
    </source>
</evidence>
<accession>A0A554LHT0</accession>
<dbReference type="SUPFAM" id="SSF56059">
    <property type="entry name" value="Glutathione synthetase ATP-binding domain-like"/>
    <property type="match status" value="1"/>
</dbReference>
<comment type="caution">
    <text evidence="1">The sequence shown here is derived from an EMBL/GenBank/DDBJ whole genome shotgun (WGS) entry which is preliminary data.</text>
</comment>
<dbReference type="Gene3D" id="3.30.1490.20">
    <property type="entry name" value="ATP-grasp fold, A domain"/>
    <property type="match status" value="1"/>
</dbReference>
<sequence length="544" mass="61904">MEKSIELTNRRKEVREMKEFVIFGGDLFGQKTQDLIDHKDLLEECGFFVPGGWVIAVEVFGRWMEVNGFDETTEEQEVKESSPTEEITTINKQLLETLEPENYLFRSSALGEHGGTGVYHSEPIAIRKNTDLADIWEAERAVYASCFSDLARVYRKKRSTTDFGMAILIQQALNQKDFWYKAYTSRYGQPAIKSVNINDGGIVDSYNLEILNKMDSLKQRAGRDFYLELIDGDNTLICVQCAPYFDPILTPIESMSSASELVAQGTDILGEHGRFEAKYLVLTELKQWFRSGIHLLRKFNRCFTDYIVVIPPGVTTDLLDKDKRLQWEDLSNATGVIQPVRSISDLDAKNLAFLYQFREISTEEYTCLSRDFSFMNLAGGHIEDLLRCLGIHFIGGEVKTEIIRDLSSANQYGEGLTFWEIPTEIVIDRISGEGRLYLCGQPQPLSRLSPLELEQYSFYLRGLAKQEKGSSEVANAFYRVHYFVGEIADSGDGQLEDLLETLETSKTSKDQMITDLEIFLASGKILRQEVGQYLCELLEKVRSL</sequence>
<organism evidence="1 2">
    <name type="scientific">Candidatus Berkelbacteria bacterium Licking1014_7</name>
    <dbReference type="NCBI Taxonomy" id="2017147"/>
    <lineage>
        <taxon>Bacteria</taxon>
        <taxon>Candidatus Berkelbacteria</taxon>
    </lineage>
</organism>
<dbReference type="InterPro" id="IPR013815">
    <property type="entry name" value="ATP_grasp_subdomain_1"/>
</dbReference>
<evidence type="ECO:0000313" key="2">
    <source>
        <dbReference type="Proteomes" id="UP000315689"/>
    </source>
</evidence>
<dbReference type="Proteomes" id="UP000315689">
    <property type="component" value="Unassembled WGS sequence"/>
</dbReference>
<name>A0A554LHT0_9BACT</name>
<reference evidence="1 2" key="1">
    <citation type="submission" date="2017-07" db="EMBL/GenBank/DDBJ databases">
        <title>Mechanisms for carbon and nitrogen cycling indicate functional differentiation within the Candidate Phyla Radiation.</title>
        <authorList>
            <person name="Danczak R.E."/>
            <person name="Johnston M.D."/>
            <person name="Kenah C."/>
            <person name="Slattery M."/>
            <person name="Wrighton K.C."/>
            <person name="Wilkins M.J."/>
        </authorList>
    </citation>
    <scope>NUCLEOTIDE SEQUENCE [LARGE SCALE GENOMIC DNA]</scope>
    <source>
        <strain evidence="1">Licking1014_7</strain>
    </source>
</reference>